<protein>
    <submittedName>
        <fullName evidence="2">Uncharacterized protein</fullName>
    </submittedName>
</protein>
<dbReference type="RefSeq" id="WP_088387930.1">
    <property type="nucleotide sequence ID" value="NZ_NIOF01000018.1"/>
</dbReference>
<evidence type="ECO:0000256" key="1">
    <source>
        <dbReference type="SAM" id="Phobius"/>
    </source>
</evidence>
<dbReference type="AlphaFoldDB" id="A0A246IV83"/>
<evidence type="ECO:0000313" key="2">
    <source>
        <dbReference type="EMBL" id="OWQ84135.1"/>
    </source>
</evidence>
<sequence>MIDDQQATTRLVRVMAGLSLAAASVLAAVLLQGCASARGRDDPAHPYGDGWRTGWVMEVRTGGEFTEPVSADCRAADPDAARHRYALMRYSRARHWRHVIVAIDDAEDVAVGARYWFRPSSCDGLAAPQRQE</sequence>
<keyword evidence="1" id="KW-0472">Membrane</keyword>
<dbReference type="EMBL" id="NIOF01000018">
    <property type="protein sequence ID" value="OWQ84135.1"/>
    <property type="molecule type" value="Genomic_DNA"/>
</dbReference>
<reference evidence="2 3" key="1">
    <citation type="journal article" date="2008" name="Int. J. Syst. Evol. Microbiol.">
        <title>Description of Roseateles aquatilis sp. nov. and Roseateles terrae sp. nov., in the class Betaproteobacteria, and emended description of the genus Roseateles.</title>
        <authorList>
            <person name="Gomila M."/>
            <person name="Bowien B."/>
            <person name="Falsen E."/>
            <person name="Moore E.R."/>
            <person name="Lalucat J."/>
        </authorList>
    </citation>
    <scope>NUCLEOTIDE SEQUENCE [LARGE SCALE GENOMIC DNA]</scope>
    <source>
        <strain evidence="2 3">CCUG 48205</strain>
    </source>
</reference>
<name>A0A246IV83_9BURK</name>
<proteinExistence type="predicted"/>
<organism evidence="2 3">
    <name type="scientific">Roseateles aquatilis</name>
    <dbReference type="NCBI Taxonomy" id="431061"/>
    <lineage>
        <taxon>Bacteria</taxon>
        <taxon>Pseudomonadati</taxon>
        <taxon>Pseudomonadota</taxon>
        <taxon>Betaproteobacteria</taxon>
        <taxon>Burkholderiales</taxon>
        <taxon>Sphaerotilaceae</taxon>
        <taxon>Roseateles</taxon>
    </lineage>
</organism>
<keyword evidence="3" id="KW-1185">Reference proteome</keyword>
<keyword evidence="1" id="KW-1133">Transmembrane helix</keyword>
<dbReference type="OrthoDB" id="9980916at2"/>
<evidence type="ECO:0000313" key="3">
    <source>
        <dbReference type="Proteomes" id="UP000197468"/>
    </source>
</evidence>
<feature type="transmembrane region" description="Helical" evidence="1">
    <location>
        <begin position="12"/>
        <end position="31"/>
    </location>
</feature>
<comment type="caution">
    <text evidence="2">The sequence shown here is derived from an EMBL/GenBank/DDBJ whole genome shotgun (WGS) entry which is preliminary data.</text>
</comment>
<dbReference type="Proteomes" id="UP000197468">
    <property type="component" value="Unassembled WGS sequence"/>
</dbReference>
<accession>A0A246IV83</accession>
<keyword evidence="1" id="KW-0812">Transmembrane</keyword>
<gene>
    <name evidence="2" type="ORF">CDN99_24980</name>
</gene>